<dbReference type="InterPro" id="IPR036388">
    <property type="entry name" value="WH-like_DNA-bd_sf"/>
</dbReference>
<keyword evidence="2" id="KW-0238">DNA-binding</keyword>
<keyword evidence="1" id="KW-0805">Transcription regulation</keyword>
<proteinExistence type="predicted"/>
<comment type="caution">
    <text evidence="6">The sequence shown here is derived from an EMBL/GenBank/DDBJ whole genome shotgun (WGS) entry which is preliminary data.</text>
</comment>
<dbReference type="GO" id="GO:1901135">
    <property type="term" value="P:carbohydrate derivative metabolic process"/>
    <property type="evidence" value="ECO:0007669"/>
    <property type="project" value="InterPro"/>
</dbReference>
<dbReference type="InterPro" id="IPR001347">
    <property type="entry name" value="SIS_dom"/>
</dbReference>
<dbReference type="PROSITE" id="PS51071">
    <property type="entry name" value="HTH_RPIR"/>
    <property type="match status" value="1"/>
</dbReference>
<organism evidence="6 7">
    <name type="scientific">Carnobacterium maltaromaticum</name>
    <name type="common">Carnobacterium piscicola</name>
    <dbReference type="NCBI Taxonomy" id="2751"/>
    <lineage>
        <taxon>Bacteria</taxon>
        <taxon>Bacillati</taxon>
        <taxon>Bacillota</taxon>
        <taxon>Bacilli</taxon>
        <taxon>Lactobacillales</taxon>
        <taxon>Carnobacteriaceae</taxon>
        <taxon>Carnobacterium</taxon>
    </lineage>
</organism>
<dbReference type="InterPro" id="IPR046348">
    <property type="entry name" value="SIS_dom_sf"/>
</dbReference>
<name>A0AAW9JMV8_CARML</name>
<dbReference type="GO" id="GO:0097367">
    <property type="term" value="F:carbohydrate derivative binding"/>
    <property type="evidence" value="ECO:0007669"/>
    <property type="project" value="InterPro"/>
</dbReference>
<evidence type="ECO:0000259" key="5">
    <source>
        <dbReference type="PROSITE" id="PS51464"/>
    </source>
</evidence>
<evidence type="ECO:0000256" key="2">
    <source>
        <dbReference type="ARBA" id="ARBA00023125"/>
    </source>
</evidence>
<evidence type="ECO:0000256" key="3">
    <source>
        <dbReference type="ARBA" id="ARBA00023163"/>
    </source>
</evidence>
<dbReference type="AlphaFoldDB" id="A0AAW9JMV8"/>
<gene>
    <name evidence="6" type="ORF">RAK27_03665</name>
</gene>
<dbReference type="SUPFAM" id="SSF46689">
    <property type="entry name" value="Homeodomain-like"/>
    <property type="match status" value="1"/>
</dbReference>
<dbReference type="Proteomes" id="UP001290462">
    <property type="component" value="Unassembled WGS sequence"/>
</dbReference>
<dbReference type="Gene3D" id="1.10.10.10">
    <property type="entry name" value="Winged helix-like DNA-binding domain superfamily/Winged helix DNA-binding domain"/>
    <property type="match status" value="1"/>
</dbReference>
<dbReference type="RefSeq" id="WP_317912977.1">
    <property type="nucleotide sequence ID" value="NZ_CBCPHT010000006.1"/>
</dbReference>
<protein>
    <submittedName>
        <fullName evidence="6">MurR/RpiR family transcriptional regulator</fullName>
    </submittedName>
</protein>
<dbReference type="Pfam" id="PF01380">
    <property type="entry name" value="SIS"/>
    <property type="match status" value="1"/>
</dbReference>
<evidence type="ECO:0000313" key="6">
    <source>
        <dbReference type="EMBL" id="MDZ5757747.1"/>
    </source>
</evidence>
<evidence type="ECO:0000313" key="7">
    <source>
        <dbReference type="Proteomes" id="UP001290462"/>
    </source>
</evidence>
<dbReference type="PANTHER" id="PTHR30514:SF1">
    <property type="entry name" value="HTH-TYPE TRANSCRIPTIONAL REGULATOR HEXR-RELATED"/>
    <property type="match status" value="1"/>
</dbReference>
<dbReference type="Pfam" id="PF01418">
    <property type="entry name" value="HTH_6"/>
    <property type="match status" value="1"/>
</dbReference>
<dbReference type="PROSITE" id="PS51464">
    <property type="entry name" value="SIS"/>
    <property type="match status" value="1"/>
</dbReference>
<keyword evidence="3" id="KW-0804">Transcription</keyword>
<dbReference type="InterPro" id="IPR047640">
    <property type="entry name" value="RpiR-like"/>
</dbReference>
<feature type="domain" description="SIS" evidence="5">
    <location>
        <begin position="118"/>
        <end position="258"/>
    </location>
</feature>
<dbReference type="InterPro" id="IPR000281">
    <property type="entry name" value="HTH_RpiR"/>
</dbReference>
<accession>A0AAW9JMV8</accession>
<dbReference type="InterPro" id="IPR009057">
    <property type="entry name" value="Homeodomain-like_sf"/>
</dbReference>
<evidence type="ECO:0000256" key="1">
    <source>
        <dbReference type="ARBA" id="ARBA00023015"/>
    </source>
</evidence>
<evidence type="ECO:0000259" key="4">
    <source>
        <dbReference type="PROSITE" id="PS51071"/>
    </source>
</evidence>
<dbReference type="InterPro" id="IPR035472">
    <property type="entry name" value="RpiR-like_SIS"/>
</dbReference>
<dbReference type="Gene3D" id="3.40.50.10490">
    <property type="entry name" value="Glucose-6-phosphate isomerase like protein, domain 1"/>
    <property type="match status" value="1"/>
</dbReference>
<dbReference type="CDD" id="cd05013">
    <property type="entry name" value="SIS_RpiR"/>
    <property type="match status" value="1"/>
</dbReference>
<sequence length="261" mass="29260">MQIFYKRLLKKRETLSLLEKQVLEYILSHPEKVISMSLKQVSEKTFVSTATISRTCKQLGYAGFQELKYTLTQYVQTEKKQVPLSLPSLTGIEEMAERIRTEVNQTLSQLTKESLTLGAKYLIKSNRVEFFGVGASLPSCLDAARKLTFSGRIANAREDWDELRAVANSLTPDDVAILVSYSGETIHIIEFASLLKKRNVPIIGIVGADNSQLEQLASLTYQAKITNCYYGNVDMSSRIPLNLVLEFLIIHYLNLSGPSAN</sequence>
<feature type="domain" description="HTH rpiR-type" evidence="4">
    <location>
        <begin position="2"/>
        <end position="78"/>
    </location>
</feature>
<reference evidence="6" key="1">
    <citation type="submission" date="2023-08" db="EMBL/GenBank/DDBJ databases">
        <title>Genomic characterization of piscicolin 126 produced by Carnobacterium maltaromaticum CM22 strain isolated from salmon (Salmo salar).</title>
        <authorList>
            <person name="Gonzalez-Gragera E."/>
            <person name="Garcia-Lopez J.D."/>
            <person name="Teso-Perez C."/>
            <person name="Gimenez-Hernandez I."/>
            <person name="Peralta-Sanchez J.M."/>
            <person name="Valdivia E."/>
            <person name="Montalban-Lopez M."/>
            <person name="Martin-Platero A.M."/>
            <person name="Banos A."/>
            <person name="Martinez-Bueno M."/>
        </authorList>
    </citation>
    <scope>NUCLEOTIDE SEQUENCE</scope>
    <source>
        <strain evidence="6">CM22</strain>
    </source>
</reference>
<dbReference type="SUPFAM" id="SSF53697">
    <property type="entry name" value="SIS domain"/>
    <property type="match status" value="1"/>
</dbReference>
<dbReference type="EMBL" id="JAVBVO010000002">
    <property type="protein sequence ID" value="MDZ5757747.1"/>
    <property type="molecule type" value="Genomic_DNA"/>
</dbReference>
<dbReference type="GO" id="GO:0003677">
    <property type="term" value="F:DNA binding"/>
    <property type="evidence" value="ECO:0007669"/>
    <property type="project" value="UniProtKB-KW"/>
</dbReference>
<dbReference type="GO" id="GO:0003700">
    <property type="term" value="F:DNA-binding transcription factor activity"/>
    <property type="evidence" value="ECO:0007669"/>
    <property type="project" value="InterPro"/>
</dbReference>
<dbReference type="PANTHER" id="PTHR30514">
    <property type="entry name" value="GLUCOKINASE"/>
    <property type="match status" value="1"/>
</dbReference>